<protein>
    <recommendedName>
        <fullName evidence="3">Pseudouridine synthase RsuA/RluA-like domain-containing protein</fullName>
    </recommendedName>
</protein>
<dbReference type="SUPFAM" id="SSF55120">
    <property type="entry name" value="Pseudouridine synthase"/>
    <property type="match status" value="1"/>
</dbReference>
<dbReference type="EMBL" id="CAXITT010000650">
    <property type="protein sequence ID" value="CAL1544818.1"/>
    <property type="molecule type" value="Genomic_DNA"/>
</dbReference>
<dbReference type="AlphaFoldDB" id="A0AAV2IJ59"/>
<proteinExistence type="predicted"/>
<dbReference type="NCBIfam" id="TIGR00005">
    <property type="entry name" value="rluA_subfam"/>
    <property type="match status" value="1"/>
</dbReference>
<name>A0AAV2IJ59_LYMST</name>
<accession>A0AAV2IJ59</accession>
<organism evidence="4 5">
    <name type="scientific">Lymnaea stagnalis</name>
    <name type="common">Great pond snail</name>
    <name type="synonym">Helix stagnalis</name>
    <dbReference type="NCBI Taxonomy" id="6523"/>
    <lineage>
        <taxon>Eukaryota</taxon>
        <taxon>Metazoa</taxon>
        <taxon>Spiralia</taxon>
        <taxon>Lophotrochozoa</taxon>
        <taxon>Mollusca</taxon>
        <taxon>Gastropoda</taxon>
        <taxon>Heterobranchia</taxon>
        <taxon>Euthyneura</taxon>
        <taxon>Panpulmonata</taxon>
        <taxon>Hygrophila</taxon>
        <taxon>Lymnaeoidea</taxon>
        <taxon>Lymnaeidae</taxon>
        <taxon>Lymnaea</taxon>
    </lineage>
</organism>
<feature type="domain" description="Pseudouridine synthase RsuA/RluA-like" evidence="3">
    <location>
        <begin position="251"/>
        <end position="397"/>
    </location>
</feature>
<dbReference type="InterPro" id="IPR006225">
    <property type="entry name" value="PsdUridine_synth_RluC/D"/>
</dbReference>
<dbReference type="InterPro" id="IPR006224">
    <property type="entry name" value="PsdUridine_synth_RluA-like_CS"/>
</dbReference>
<evidence type="ECO:0000256" key="2">
    <source>
        <dbReference type="SAM" id="MobiDB-lite"/>
    </source>
</evidence>
<dbReference type="PROSITE" id="PS01129">
    <property type="entry name" value="PSI_RLU"/>
    <property type="match status" value="1"/>
</dbReference>
<dbReference type="Gene3D" id="3.30.2350.10">
    <property type="entry name" value="Pseudouridine synthase"/>
    <property type="match status" value="1"/>
</dbReference>
<feature type="compositionally biased region" description="Basic and acidic residues" evidence="2">
    <location>
        <begin position="131"/>
        <end position="142"/>
    </location>
</feature>
<dbReference type="PANTHER" id="PTHR21600">
    <property type="entry name" value="MITOCHONDRIAL RNA PSEUDOURIDINE SYNTHASE"/>
    <property type="match status" value="1"/>
</dbReference>
<feature type="compositionally biased region" description="Basic residues" evidence="2">
    <location>
        <begin position="121"/>
        <end position="130"/>
    </location>
</feature>
<reference evidence="4 5" key="1">
    <citation type="submission" date="2024-04" db="EMBL/GenBank/DDBJ databases">
        <authorList>
            <consortium name="Genoscope - CEA"/>
            <person name="William W."/>
        </authorList>
    </citation>
    <scope>NUCLEOTIDE SEQUENCE [LARGE SCALE GENOMIC DNA]</scope>
</reference>
<feature type="region of interest" description="Disordered" evidence="2">
    <location>
        <begin position="121"/>
        <end position="147"/>
    </location>
</feature>
<dbReference type="InterPro" id="IPR050188">
    <property type="entry name" value="RluA_PseudoU_synthase"/>
</dbReference>
<feature type="region of interest" description="Disordered" evidence="2">
    <location>
        <begin position="515"/>
        <end position="564"/>
    </location>
</feature>
<dbReference type="InterPro" id="IPR020103">
    <property type="entry name" value="PsdUridine_synth_cat_dom_sf"/>
</dbReference>
<dbReference type="GO" id="GO:0000455">
    <property type="term" value="P:enzyme-directed rRNA pseudouridine synthesis"/>
    <property type="evidence" value="ECO:0007669"/>
    <property type="project" value="TreeGrafter"/>
</dbReference>
<dbReference type="PANTHER" id="PTHR21600:SF40">
    <property type="entry name" value="PSEUDOURIDYLATE SYNTHASE RPUSD2"/>
    <property type="match status" value="1"/>
</dbReference>
<feature type="region of interest" description="Disordered" evidence="2">
    <location>
        <begin position="466"/>
        <end position="488"/>
    </location>
</feature>
<gene>
    <name evidence="4" type="ORF">GSLYS_00018301001</name>
</gene>
<feature type="compositionally biased region" description="Polar residues" evidence="2">
    <location>
        <begin position="536"/>
        <end position="546"/>
    </location>
</feature>
<dbReference type="Pfam" id="PF00849">
    <property type="entry name" value="PseudoU_synth_2"/>
    <property type="match status" value="1"/>
</dbReference>
<dbReference type="CDD" id="cd02557">
    <property type="entry name" value="PseudoU_synth_ScRIB2"/>
    <property type="match status" value="1"/>
</dbReference>
<sequence length="634" mass="72124">MSLLSSHWKSIQKISTIFGIKIYTQQIFISGFMNISLKSDNNYTINIRSVAPTRCENCTSATHIRNMTDTVAKPLYEDLNTDETGNVIQDEDPSNNYQPFSKEETVKPLSKKALKRIARAQKHKELKRKRREDLRLNQKDDPGYSPEDLLQSSYYFENGLRKVYPYTYIFATHAKGRWVGRTIHNVLASEFGFDQPGDLVSAFDTGMIHVNNNQVASSYVLKDCDYISHRTHRHENPVTAGPIEIIENNDDVLVINKPASIPCHPCGRYRFNSLVFIIGKEMGITNLRNIYRLDRLTSGVLILGKTAEMTRVLMDQVVKREVQKEYVCRVMGRFPDGTIKVDQPLQPLSNKLRLQVISPNGKASQTTFTRLSYNGRSSVVRCLPHTGRTHQIRVHLQFLGHPIINDVFYNCEAWGPNKGKNGVYEISFDEVCERIMQEHSVTLWDGGENPLYGERLRQMESKELKFPNTSRVPDCSHTHNIDETEEEPQRKLRKVEAEGATIHKAQVEMLTSAVSKSGSQEGVTPICDPVKPDQAESGSNSQSANITKHVGTHRDSEVNTGRPGFEMSKWSVDASCDLCKKKPIDPQEKNLVMFLHALKYKGPGWAYETRLPDWAKEDWNREDDYIIGTNSPLT</sequence>
<evidence type="ECO:0000259" key="3">
    <source>
        <dbReference type="Pfam" id="PF00849"/>
    </source>
</evidence>
<dbReference type="Proteomes" id="UP001497497">
    <property type="component" value="Unassembled WGS sequence"/>
</dbReference>
<dbReference type="GO" id="GO:0003723">
    <property type="term" value="F:RNA binding"/>
    <property type="evidence" value="ECO:0007669"/>
    <property type="project" value="InterPro"/>
</dbReference>
<feature type="compositionally biased region" description="Basic and acidic residues" evidence="2">
    <location>
        <begin position="474"/>
        <end position="488"/>
    </location>
</feature>
<evidence type="ECO:0000313" key="5">
    <source>
        <dbReference type="Proteomes" id="UP001497497"/>
    </source>
</evidence>
<dbReference type="InterPro" id="IPR006145">
    <property type="entry name" value="PsdUridine_synth_RsuA/RluA"/>
</dbReference>
<feature type="region of interest" description="Disordered" evidence="2">
    <location>
        <begin position="84"/>
        <end position="109"/>
    </location>
</feature>
<keyword evidence="5" id="KW-1185">Reference proteome</keyword>
<evidence type="ECO:0000256" key="1">
    <source>
        <dbReference type="PIRSR" id="PIRSR606225-1"/>
    </source>
</evidence>
<evidence type="ECO:0000313" key="4">
    <source>
        <dbReference type="EMBL" id="CAL1544818.1"/>
    </source>
</evidence>
<comment type="caution">
    <text evidence="4">The sequence shown here is derived from an EMBL/GenBank/DDBJ whole genome shotgun (WGS) entry which is preliminary data.</text>
</comment>
<dbReference type="GO" id="GO:0009982">
    <property type="term" value="F:pseudouridine synthase activity"/>
    <property type="evidence" value="ECO:0007669"/>
    <property type="project" value="InterPro"/>
</dbReference>
<feature type="active site" evidence="1">
    <location>
        <position position="294"/>
    </location>
</feature>